<dbReference type="EMBL" id="CP042997">
    <property type="protein sequence ID" value="QEH32537.1"/>
    <property type="molecule type" value="Genomic_DNA"/>
</dbReference>
<keyword evidence="1" id="KW-1133">Transmembrane helix</keyword>
<protein>
    <submittedName>
        <fullName evidence="2">Uncharacterized protein</fullName>
    </submittedName>
</protein>
<organism evidence="2 3">
    <name type="scientific">Aquisphaera giovannonii</name>
    <dbReference type="NCBI Taxonomy" id="406548"/>
    <lineage>
        <taxon>Bacteria</taxon>
        <taxon>Pseudomonadati</taxon>
        <taxon>Planctomycetota</taxon>
        <taxon>Planctomycetia</taxon>
        <taxon>Isosphaerales</taxon>
        <taxon>Isosphaeraceae</taxon>
        <taxon>Aquisphaera</taxon>
    </lineage>
</organism>
<keyword evidence="1" id="KW-0812">Transmembrane</keyword>
<keyword evidence="1" id="KW-0472">Membrane</keyword>
<accession>A0A5B9VX59</accession>
<evidence type="ECO:0000313" key="3">
    <source>
        <dbReference type="Proteomes" id="UP000324233"/>
    </source>
</evidence>
<keyword evidence="3" id="KW-1185">Reference proteome</keyword>
<feature type="transmembrane region" description="Helical" evidence="1">
    <location>
        <begin position="36"/>
        <end position="53"/>
    </location>
</feature>
<feature type="transmembrane region" description="Helical" evidence="1">
    <location>
        <begin position="7"/>
        <end position="24"/>
    </location>
</feature>
<sequence length="111" mass="12875">MKRIRQILELNLYACASLAAYSLIRDNWWISGEEKVLVSTFAFIPAYVPFYVVRHILPARCPACGTRTLDHARAYALPTPLIRQTRWCRNCGRTFRGYPGREWRYDPPSGP</sequence>
<gene>
    <name evidence="2" type="ORF">OJF2_10140</name>
</gene>
<dbReference type="Proteomes" id="UP000324233">
    <property type="component" value="Chromosome"/>
</dbReference>
<dbReference type="AlphaFoldDB" id="A0A5B9VX59"/>
<dbReference type="KEGG" id="agv:OJF2_10140"/>
<evidence type="ECO:0000313" key="2">
    <source>
        <dbReference type="EMBL" id="QEH32537.1"/>
    </source>
</evidence>
<dbReference type="RefSeq" id="WP_148591801.1">
    <property type="nucleotide sequence ID" value="NZ_CP042997.1"/>
</dbReference>
<evidence type="ECO:0000256" key="1">
    <source>
        <dbReference type="SAM" id="Phobius"/>
    </source>
</evidence>
<name>A0A5B9VX59_9BACT</name>
<proteinExistence type="predicted"/>
<reference evidence="2 3" key="1">
    <citation type="submission" date="2019-08" db="EMBL/GenBank/DDBJ databases">
        <title>Deep-cultivation of Planctomycetes and their phenomic and genomic characterization uncovers novel biology.</title>
        <authorList>
            <person name="Wiegand S."/>
            <person name="Jogler M."/>
            <person name="Boedeker C."/>
            <person name="Pinto D."/>
            <person name="Vollmers J."/>
            <person name="Rivas-Marin E."/>
            <person name="Kohn T."/>
            <person name="Peeters S.H."/>
            <person name="Heuer A."/>
            <person name="Rast P."/>
            <person name="Oberbeckmann S."/>
            <person name="Bunk B."/>
            <person name="Jeske O."/>
            <person name="Meyerdierks A."/>
            <person name="Storesund J.E."/>
            <person name="Kallscheuer N."/>
            <person name="Luecker S."/>
            <person name="Lage O.M."/>
            <person name="Pohl T."/>
            <person name="Merkel B.J."/>
            <person name="Hornburger P."/>
            <person name="Mueller R.-W."/>
            <person name="Bruemmer F."/>
            <person name="Labrenz M."/>
            <person name="Spormann A.M."/>
            <person name="Op den Camp H."/>
            <person name="Overmann J."/>
            <person name="Amann R."/>
            <person name="Jetten M.S.M."/>
            <person name="Mascher T."/>
            <person name="Medema M.H."/>
            <person name="Devos D.P."/>
            <person name="Kaster A.-K."/>
            <person name="Ovreas L."/>
            <person name="Rohde M."/>
            <person name="Galperin M.Y."/>
            <person name="Jogler C."/>
        </authorList>
    </citation>
    <scope>NUCLEOTIDE SEQUENCE [LARGE SCALE GENOMIC DNA]</scope>
    <source>
        <strain evidence="2 3">OJF2</strain>
    </source>
</reference>